<dbReference type="Proteomes" id="UP000886101">
    <property type="component" value="Unassembled WGS sequence"/>
</dbReference>
<protein>
    <submittedName>
        <fullName evidence="5">(4Fe-4S)-binding protein</fullName>
    </submittedName>
</protein>
<name>A0A7V5U3G1_9BACT</name>
<dbReference type="PROSITE" id="PS00198">
    <property type="entry name" value="4FE4S_FER_1"/>
    <property type="match status" value="1"/>
</dbReference>
<evidence type="ECO:0000256" key="1">
    <source>
        <dbReference type="ARBA" id="ARBA00022723"/>
    </source>
</evidence>
<dbReference type="InterPro" id="IPR027417">
    <property type="entry name" value="P-loop_NTPase"/>
</dbReference>
<dbReference type="InterPro" id="IPR017896">
    <property type="entry name" value="4Fe4S_Fe-S-bd"/>
</dbReference>
<dbReference type="PANTHER" id="PTHR43063">
    <property type="entry name" value="4FE-4S CLUSTER CONTAINING PARA FAMILY ATPASE PROTEIN"/>
    <property type="match status" value="1"/>
</dbReference>
<dbReference type="PANTHER" id="PTHR43063:SF1">
    <property type="entry name" value="4FE-4S CLUSTER CONTAINING PARA FAMILY ATPASE PROTEIN"/>
    <property type="match status" value="1"/>
</dbReference>
<dbReference type="Pfam" id="PF01656">
    <property type="entry name" value="CbiA"/>
    <property type="match status" value="1"/>
</dbReference>
<evidence type="ECO:0000256" key="2">
    <source>
        <dbReference type="ARBA" id="ARBA00023004"/>
    </source>
</evidence>
<keyword evidence="1" id="KW-0479">Metal-binding</keyword>
<organism evidence="5">
    <name type="scientific">Thermodesulfatator atlanticus</name>
    <dbReference type="NCBI Taxonomy" id="501497"/>
    <lineage>
        <taxon>Bacteria</taxon>
        <taxon>Pseudomonadati</taxon>
        <taxon>Thermodesulfobacteriota</taxon>
        <taxon>Thermodesulfobacteria</taxon>
        <taxon>Thermodesulfobacteriales</taxon>
        <taxon>Thermodesulfatatoraceae</taxon>
        <taxon>Thermodesulfatator</taxon>
    </lineage>
</organism>
<comment type="caution">
    <text evidence="5">The sequence shown here is derived from an EMBL/GenBank/DDBJ whole genome shotgun (WGS) entry which is preliminary data.</text>
</comment>
<evidence type="ECO:0000256" key="3">
    <source>
        <dbReference type="ARBA" id="ARBA00023014"/>
    </source>
</evidence>
<proteinExistence type="predicted"/>
<dbReference type="Pfam" id="PF00037">
    <property type="entry name" value="Fer4"/>
    <property type="match status" value="1"/>
</dbReference>
<sequence length="277" mass="30490">MPVLAVASGKGGTGKTTVSLALAESLGEEVVFLDADVEEPNAHLFLKPDLEEEVPLFRTVPRVVEERCSFCGRCKEICRFNAMVVFPGTVLCFPELCHGCYGCFEVCEDKALEEEKIPLGRLRTGRKGKIFLAYGMLEIGEAMASPLIKELKKRYLAPEKPVIIDCPPGTACPTLHAVRGADFCLLVTEPTPFGLHDLEQAAKAVKTLGVKAGVVINRADQPFPPLYDFLDRERLPLLLEIPFSKEVARAYAQAKGLLAVFPELKAAFQNLWQKIFP</sequence>
<keyword evidence="3" id="KW-0411">Iron-sulfur</keyword>
<dbReference type="Gene3D" id="3.40.50.300">
    <property type="entry name" value="P-loop containing nucleotide triphosphate hydrolases"/>
    <property type="match status" value="1"/>
</dbReference>
<dbReference type="SUPFAM" id="SSF52540">
    <property type="entry name" value="P-loop containing nucleoside triphosphate hydrolases"/>
    <property type="match status" value="1"/>
</dbReference>
<keyword evidence="2" id="KW-0408">Iron</keyword>
<dbReference type="GO" id="GO:0046872">
    <property type="term" value="F:metal ion binding"/>
    <property type="evidence" value="ECO:0007669"/>
    <property type="project" value="UniProtKB-KW"/>
</dbReference>
<dbReference type="EMBL" id="DROK01000266">
    <property type="protein sequence ID" value="HHI97966.1"/>
    <property type="molecule type" value="Genomic_DNA"/>
</dbReference>
<dbReference type="AlphaFoldDB" id="A0A7V5U3G1"/>
<gene>
    <name evidence="5" type="ORF">ENJ96_08975</name>
</gene>
<dbReference type="PROSITE" id="PS51379">
    <property type="entry name" value="4FE4S_FER_2"/>
    <property type="match status" value="1"/>
</dbReference>
<dbReference type="Gene3D" id="3.30.70.20">
    <property type="match status" value="1"/>
</dbReference>
<reference evidence="5" key="1">
    <citation type="journal article" date="2020" name="mSystems">
        <title>Genome- and Community-Level Interaction Insights into Carbon Utilization and Element Cycling Functions of Hydrothermarchaeota in Hydrothermal Sediment.</title>
        <authorList>
            <person name="Zhou Z."/>
            <person name="Liu Y."/>
            <person name="Xu W."/>
            <person name="Pan J."/>
            <person name="Luo Z.H."/>
            <person name="Li M."/>
        </authorList>
    </citation>
    <scope>NUCLEOTIDE SEQUENCE [LARGE SCALE GENOMIC DNA]</scope>
    <source>
        <strain evidence="5">HyVt-533</strain>
    </source>
</reference>
<feature type="domain" description="4Fe-4S ferredoxin-type" evidence="4">
    <location>
        <begin position="59"/>
        <end position="88"/>
    </location>
</feature>
<dbReference type="InterPro" id="IPR017900">
    <property type="entry name" value="4Fe4S_Fe_S_CS"/>
</dbReference>
<accession>A0A7V5U3G1</accession>
<evidence type="ECO:0000313" key="5">
    <source>
        <dbReference type="EMBL" id="HHI97966.1"/>
    </source>
</evidence>
<dbReference type="InterPro" id="IPR002586">
    <property type="entry name" value="CobQ/CobB/MinD/ParA_Nub-bd_dom"/>
</dbReference>
<dbReference type="GO" id="GO:0051536">
    <property type="term" value="F:iron-sulfur cluster binding"/>
    <property type="evidence" value="ECO:0007669"/>
    <property type="project" value="UniProtKB-KW"/>
</dbReference>
<evidence type="ECO:0000259" key="4">
    <source>
        <dbReference type="PROSITE" id="PS51379"/>
    </source>
</evidence>